<dbReference type="InterPro" id="IPR036156">
    <property type="entry name" value="Beta-gal/glucu_dom_sf"/>
</dbReference>
<dbReference type="EC" id="3.2.1.23" evidence="2"/>
<feature type="domain" description="Beta galactosidase small chain/" evidence="5">
    <location>
        <begin position="56"/>
        <end position="345"/>
    </location>
</feature>
<accession>A0A6J4NWM2</accession>
<evidence type="ECO:0000256" key="1">
    <source>
        <dbReference type="ARBA" id="ARBA00001412"/>
    </source>
</evidence>
<dbReference type="SUPFAM" id="SSF49303">
    <property type="entry name" value="beta-Galactosidase/glucuronidase domain"/>
    <property type="match status" value="1"/>
</dbReference>
<dbReference type="SMART" id="SM01038">
    <property type="entry name" value="Bgal_small_N"/>
    <property type="match status" value="1"/>
</dbReference>
<dbReference type="InterPro" id="IPR013783">
    <property type="entry name" value="Ig-like_fold"/>
</dbReference>
<evidence type="ECO:0000313" key="6">
    <source>
        <dbReference type="EMBL" id="CAA9395844.1"/>
    </source>
</evidence>
<proteinExistence type="predicted"/>
<evidence type="ECO:0000256" key="2">
    <source>
        <dbReference type="ARBA" id="ARBA00012756"/>
    </source>
</evidence>
<dbReference type="GO" id="GO:0030246">
    <property type="term" value="F:carbohydrate binding"/>
    <property type="evidence" value="ECO:0007669"/>
    <property type="project" value="InterPro"/>
</dbReference>
<sequence length="347" mass="36183">PGSEDWLTVEAALAAATAAAAAGHVVARTQVDVSGPAARGAAPAVPGEPVVVEGGTVRVGDAVLDLATGRLRSVGRLAVDGPQLELFRAPTDNDRGGTPHAYEDVDPALSHGAGDDALPSAERWTRLGLDRLQHRVTGVAVHERAVVVRVRVGIAASDLGVDVTQRWTARADGAAELAVEVVPTGPWTGTWPRVGVRLDLPASVDRAAWFGTGPQESYADSDHAAVVGRFASDVDDLVVAYARPQESGHRPGLRWLRLTAAGGPGLHVASLADRPGEARVGFTARRWTPQELAAAAHDHELPPSERVVLHLDAAQHGLGSRACGPDVLPQHALAPSARAFRVVLRAT</sequence>
<evidence type="ECO:0000259" key="5">
    <source>
        <dbReference type="SMART" id="SM01038"/>
    </source>
</evidence>
<dbReference type="InterPro" id="IPR011013">
    <property type="entry name" value="Gal_mutarotase_sf_dom"/>
</dbReference>
<dbReference type="GO" id="GO:0009341">
    <property type="term" value="C:beta-galactosidase complex"/>
    <property type="evidence" value="ECO:0007669"/>
    <property type="project" value="InterPro"/>
</dbReference>
<dbReference type="GO" id="GO:0004565">
    <property type="term" value="F:beta-galactosidase activity"/>
    <property type="evidence" value="ECO:0007669"/>
    <property type="project" value="UniProtKB-EC"/>
</dbReference>
<evidence type="ECO:0000256" key="4">
    <source>
        <dbReference type="ARBA" id="ARBA00023295"/>
    </source>
</evidence>
<dbReference type="Gene3D" id="2.60.40.10">
    <property type="entry name" value="Immunoglobulins"/>
    <property type="match status" value="1"/>
</dbReference>
<dbReference type="InterPro" id="IPR014718">
    <property type="entry name" value="GH-type_carb-bd"/>
</dbReference>
<dbReference type="AlphaFoldDB" id="A0A6J4NWM2"/>
<feature type="non-terminal residue" evidence="6">
    <location>
        <position position="1"/>
    </location>
</feature>
<evidence type="ECO:0000256" key="3">
    <source>
        <dbReference type="ARBA" id="ARBA00022801"/>
    </source>
</evidence>
<dbReference type="SUPFAM" id="SSF74650">
    <property type="entry name" value="Galactose mutarotase-like"/>
    <property type="match status" value="1"/>
</dbReference>
<dbReference type="PANTHER" id="PTHR46323">
    <property type="entry name" value="BETA-GALACTOSIDASE"/>
    <property type="match status" value="1"/>
</dbReference>
<dbReference type="EMBL" id="CADCUY010000131">
    <property type="protein sequence ID" value="CAA9395844.1"/>
    <property type="molecule type" value="Genomic_DNA"/>
</dbReference>
<gene>
    <name evidence="6" type="ORF">AVDCRST_MAG35-629</name>
</gene>
<reference evidence="6" key="1">
    <citation type="submission" date="2020-02" db="EMBL/GenBank/DDBJ databases">
        <authorList>
            <person name="Meier V. D."/>
        </authorList>
    </citation>
    <scope>NUCLEOTIDE SEQUENCE</scope>
    <source>
        <strain evidence="6">AVDCRST_MAG35</strain>
    </source>
</reference>
<dbReference type="GO" id="GO:0005990">
    <property type="term" value="P:lactose catabolic process"/>
    <property type="evidence" value="ECO:0007669"/>
    <property type="project" value="TreeGrafter"/>
</dbReference>
<protein>
    <recommendedName>
        <fullName evidence="2">beta-galactosidase</fullName>
        <ecNumber evidence="2">3.2.1.23</ecNumber>
    </recommendedName>
</protein>
<keyword evidence="3 6" id="KW-0378">Hydrolase</keyword>
<comment type="catalytic activity">
    <reaction evidence="1">
        <text>Hydrolysis of terminal non-reducing beta-D-galactose residues in beta-D-galactosides.</text>
        <dbReference type="EC" id="3.2.1.23"/>
    </reaction>
</comment>
<dbReference type="Pfam" id="PF02929">
    <property type="entry name" value="Bgal_small_N"/>
    <property type="match status" value="1"/>
</dbReference>
<dbReference type="Gene3D" id="2.70.98.10">
    <property type="match status" value="1"/>
</dbReference>
<keyword evidence="4 6" id="KW-0326">Glycosidase</keyword>
<dbReference type="PANTHER" id="PTHR46323:SF2">
    <property type="entry name" value="BETA-GALACTOSIDASE"/>
    <property type="match status" value="1"/>
</dbReference>
<name>A0A6J4NWM2_9ACTN</name>
<dbReference type="InterPro" id="IPR004199">
    <property type="entry name" value="B-gal_small/dom_5"/>
</dbReference>
<organism evidence="6">
    <name type="scientific">uncultured Quadrisphaera sp</name>
    <dbReference type="NCBI Taxonomy" id="904978"/>
    <lineage>
        <taxon>Bacteria</taxon>
        <taxon>Bacillati</taxon>
        <taxon>Actinomycetota</taxon>
        <taxon>Actinomycetes</taxon>
        <taxon>Kineosporiales</taxon>
        <taxon>Kineosporiaceae</taxon>
        <taxon>Quadrisphaera</taxon>
        <taxon>environmental samples</taxon>
    </lineage>
</organism>
<dbReference type="InterPro" id="IPR050347">
    <property type="entry name" value="Bact_Beta-galactosidase"/>
</dbReference>